<name>A0A2I0AM01_9ASPA</name>
<sequence length="167" mass="18212">MSEIFLIRSVRSFFFSICVVSISGLRIKPGAAEGCNGPSLSLISHRGVGSARSWTSGLLQLWLGVLLGFRISSSSAYPPTDFLLQITNVVAGDRVEARRGTKCPVAKNPEITLICHSHLALRNKEQRELLKLPHLSRQRRLHCNDSSEPVVAESVSFTLLLPSTSSG</sequence>
<dbReference type="Proteomes" id="UP000236161">
    <property type="component" value="Unassembled WGS sequence"/>
</dbReference>
<proteinExistence type="predicted"/>
<accession>A0A2I0AM01</accession>
<evidence type="ECO:0000313" key="1">
    <source>
        <dbReference type="EMBL" id="PKA56515.1"/>
    </source>
</evidence>
<reference evidence="1 2" key="1">
    <citation type="journal article" date="2017" name="Nature">
        <title>The Apostasia genome and the evolution of orchids.</title>
        <authorList>
            <person name="Zhang G.Q."/>
            <person name="Liu K.W."/>
            <person name="Li Z."/>
            <person name="Lohaus R."/>
            <person name="Hsiao Y.Y."/>
            <person name="Niu S.C."/>
            <person name="Wang J.Y."/>
            <person name="Lin Y.C."/>
            <person name="Xu Q."/>
            <person name="Chen L.J."/>
            <person name="Yoshida K."/>
            <person name="Fujiwara S."/>
            <person name="Wang Z.W."/>
            <person name="Zhang Y.Q."/>
            <person name="Mitsuda N."/>
            <person name="Wang M."/>
            <person name="Liu G.H."/>
            <person name="Pecoraro L."/>
            <person name="Huang H.X."/>
            <person name="Xiao X.J."/>
            <person name="Lin M."/>
            <person name="Wu X.Y."/>
            <person name="Wu W.L."/>
            <person name="Chen Y.Y."/>
            <person name="Chang S.B."/>
            <person name="Sakamoto S."/>
            <person name="Ohme-Takagi M."/>
            <person name="Yagi M."/>
            <person name="Zeng S.J."/>
            <person name="Shen C.Y."/>
            <person name="Yeh C.M."/>
            <person name="Luo Y.B."/>
            <person name="Tsai W.C."/>
            <person name="Van de Peer Y."/>
            <person name="Liu Z.J."/>
        </authorList>
    </citation>
    <scope>NUCLEOTIDE SEQUENCE [LARGE SCALE GENOMIC DNA]</scope>
    <source>
        <strain evidence="2">cv. Shenzhen</strain>
        <tissue evidence="1">Stem</tissue>
    </source>
</reference>
<dbReference type="EMBL" id="KZ451971">
    <property type="protein sequence ID" value="PKA56515.1"/>
    <property type="molecule type" value="Genomic_DNA"/>
</dbReference>
<dbReference type="AlphaFoldDB" id="A0A2I0AM01"/>
<protein>
    <submittedName>
        <fullName evidence="1">Uncharacterized protein</fullName>
    </submittedName>
</protein>
<evidence type="ECO:0000313" key="2">
    <source>
        <dbReference type="Proteomes" id="UP000236161"/>
    </source>
</evidence>
<organism evidence="1 2">
    <name type="scientific">Apostasia shenzhenica</name>
    <dbReference type="NCBI Taxonomy" id="1088818"/>
    <lineage>
        <taxon>Eukaryota</taxon>
        <taxon>Viridiplantae</taxon>
        <taxon>Streptophyta</taxon>
        <taxon>Embryophyta</taxon>
        <taxon>Tracheophyta</taxon>
        <taxon>Spermatophyta</taxon>
        <taxon>Magnoliopsida</taxon>
        <taxon>Liliopsida</taxon>
        <taxon>Asparagales</taxon>
        <taxon>Orchidaceae</taxon>
        <taxon>Apostasioideae</taxon>
        <taxon>Apostasia</taxon>
    </lineage>
</organism>
<keyword evidence="2" id="KW-1185">Reference proteome</keyword>
<gene>
    <name evidence="1" type="ORF">AXF42_Ash015288</name>
</gene>